<gene>
    <name evidence="2" type="ORF">EDM56_14015</name>
</gene>
<evidence type="ECO:0000313" key="3">
    <source>
        <dbReference type="Proteomes" id="UP000271031"/>
    </source>
</evidence>
<evidence type="ECO:0000256" key="1">
    <source>
        <dbReference type="SAM" id="Phobius"/>
    </source>
</evidence>
<feature type="transmembrane region" description="Helical" evidence="1">
    <location>
        <begin position="172"/>
        <end position="189"/>
    </location>
</feature>
<keyword evidence="1" id="KW-0812">Transmembrane</keyword>
<comment type="caution">
    <text evidence="2">The sequence shown here is derived from an EMBL/GenBank/DDBJ whole genome shotgun (WGS) entry which is preliminary data.</text>
</comment>
<organism evidence="2 3">
    <name type="scientific">Brevibacillus fluminis</name>
    <dbReference type="NCBI Taxonomy" id="511487"/>
    <lineage>
        <taxon>Bacteria</taxon>
        <taxon>Bacillati</taxon>
        <taxon>Bacillota</taxon>
        <taxon>Bacilli</taxon>
        <taxon>Bacillales</taxon>
        <taxon>Paenibacillaceae</taxon>
        <taxon>Brevibacillus</taxon>
    </lineage>
</organism>
<feature type="transmembrane region" description="Helical" evidence="1">
    <location>
        <begin position="14"/>
        <end position="34"/>
    </location>
</feature>
<keyword evidence="1" id="KW-0472">Membrane</keyword>
<feature type="transmembrane region" description="Helical" evidence="1">
    <location>
        <begin position="70"/>
        <end position="90"/>
    </location>
</feature>
<dbReference type="AlphaFoldDB" id="A0A3M8DJX0"/>
<feature type="transmembrane region" description="Helical" evidence="1">
    <location>
        <begin position="195"/>
        <end position="211"/>
    </location>
</feature>
<dbReference type="EMBL" id="RHHQ01000011">
    <property type="protein sequence ID" value="RNB87685.1"/>
    <property type="molecule type" value="Genomic_DNA"/>
</dbReference>
<accession>A0A3M8DJX0</accession>
<evidence type="ECO:0000313" key="2">
    <source>
        <dbReference type="EMBL" id="RNB87685.1"/>
    </source>
</evidence>
<reference evidence="2 3" key="1">
    <citation type="submission" date="2018-10" db="EMBL/GenBank/DDBJ databases">
        <title>Phylogenomics of Brevibacillus.</title>
        <authorList>
            <person name="Dunlap C."/>
        </authorList>
    </citation>
    <scope>NUCLEOTIDE SEQUENCE [LARGE SCALE GENOMIC DNA]</scope>
    <source>
        <strain evidence="2 3">JCM 15716</strain>
    </source>
</reference>
<feature type="transmembrane region" description="Helical" evidence="1">
    <location>
        <begin position="139"/>
        <end position="165"/>
    </location>
</feature>
<name>A0A3M8DJX0_9BACL</name>
<protein>
    <submittedName>
        <fullName evidence="2">Uncharacterized protein</fullName>
    </submittedName>
</protein>
<keyword evidence="1" id="KW-1133">Transmembrane helix</keyword>
<proteinExistence type="predicted"/>
<dbReference type="Proteomes" id="UP000271031">
    <property type="component" value="Unassembled WGS sequence"/>
</dbReference>
<keyword evidence="3" id="KW-1185">Reference proteome</keyword>
<feature type="transmembrane region" description="Helical" evidence="1">
    <location>
        <begin position="97"/>
        <end position="119"/>
    </location>
</feature>
<sequence>MNGNASTHPGYKNTLLICSFGSLAAFICLIYIYFLQRPDFPFSQFEILSGAAKPNPSQLTEYSNYLSKNFSIDCLYLFGHLLMWLGYGLVVRRRISLLGTVIILLGIISGTTDFTENILRTTIVTGLQAGFSSVQHWGMLWSFVFDFSVWAIFITLVFVIAGIWGQRIIDRIFVLFGLVGLFSASYMYYDGFDFGFVWLIGWHGSSGFYLWRQSRLE</sequence>
<dbReference type="RefSeq" id="WP_122918527.1">
    <property type="nucleotide sequence ID" value="NZ_RHHQ01000011.1"/>
</dbReference>